<proteinExistence type="predicted"/>
<dbReference type="Gramene" id="KGN59995">
    <property type="protein sequence ID" value="KGN59995"/>
    <property type="gene ID" value="Csa_3G860310"/>
</dbReference>
<evidence type="ECO:0000313" key="2">
    <source>
        <dbReference type="Proteomes" id="UP000029981"/>
    </source>
</evidence>
<reference evidence="1 2" key="4">
    <citation type="journal article" date="2011" name="BMC Genomics">
        <title>RNA-Seq improves annotation of protein-coding genes in the cucumber genome.</title>
        <authorList>
            <person name="Li Z."/>
            <person name="Zhang Z."/>
            <person name="Yan P."/>
            <person name="Huang S."/>
            <person name="Fei Z."/>
            <person name="Lin K."/>
        </authorList>
    </citation>
    <scope>NUCLEOTIDE SEQUENCE [LARGE SCALE GENOMIC DNA]</scope>
    <source>
        <strain evidence="2">cv. 9930</strain>
    </source>
</reference>
<dbReference type="Proteomes" id="UP000029981">
    <property type="component" value="Chromosome 3"/>
</dbReference>
<reference evidence="1 2" key="1">
    <citation type="journal article" date="2009" name="Nat. Genet.">
        <title>The genome of the cucumber, Cucumis sativus L.</title>
        <authorList>
            <person name="Huang S."/>
            <person name="Li R."/>
            <person name="Zhang Z."/>
            <person name="Li L."/>
            <person name="Gu X."/>
            <person name="Fan W."/>
            <person name="Lucas W.J."/>
            <person name="Wang X."/>
            <person name="Xie B."/>
            <person name="Ni P."/>
            <person name="Ren Y."/>
            <person name="Zhu H."/>
            <person name="Li J."/>
            <person name="Lin K."/>
            <person name="Jin W."/>
            <person name="Fei Z."/>
            <person name="Li G."/>
            <person name="Staub J."/>
            <person name="Kilian A."/>
            <person name="van der Vossen E.A."/>
            <person name="Wu Y."/>
            <person name="Guo J."/>
            <person name="He J."/>
            <person name="Jia Z."/>
            <person name="Ren Y."/>
            <person name="Tian G."/>
            <person name="Lu Y."/>
            <person name="Ruan J."/>
            <person name="Qian W."/>
            <person name="Wang M."/>
            <person name="Huang Q."/>
            <person name="Li B."/>
            <person name="Xuan Z."/>
            <person name="Cao J."/>
            <person name="Asan"/>
            <person name="Wu Z."/>
            <person name="Zhang J."/>
            <person name="Cai Q."/>
            <person name="Bai Y."/>
            <person name="Zhao B."/>
            <person name="Han Y."/>
            <person name="Li Y."/>
            <person name="Li X."/>
            <person name="Wang S."/>
            <person name="Shi Q."/>
            <person name="Liu S."/>
            <person name="Cho W.K."/>
            <person name="Kim J.Y."/>
            <person name="Xu Y."/>
            <person name="Heller-Uszynska K."/>
            <person name="Miao H."/>
            <person name="Cheng Z."/>
            <person name="Zhang S."/>
            <person name="Wu J."/>
            <person name="Yang Y."/>
            <person name="Kang H."/>
            <person name="Li M."/>
            <person name="Liang H."/>
            <person name="Ren X."/>
            <person name="Shi Z."/>
            <person name="Wen M."/>
            <person name="Jian M."/>
            <person name="Yang H."/>
            <person name="Zhang G."/>
            <person name="Yang Z."/>
            <person name="Chen R."/>
            <person name="Liu S."/>
            <person name="Li J."/>
            <person name="Ma L."/>
            <person name="Liu H."/>
            <person name="Zhou Y."/>
            <person name="Zhao J."/>
            <person name="Fang X."/>
            <person name="Li G."/>
            <person name="Fang L."/>
            <person name="Li Y."/>
            <person name="Liu D."/>
            <person name="Zheng H."/>
            <person name="Zhang Y."/>
            <person name="Qin N."/>
            <person name="Li Z."/>
            <person name="Yang G."/>
            <person name="Yang S."/>
            <person name="Bolund L."/>
            <person name="Kristiansen K."/>
            <person name="Zheng H."/>
            <person name="Li S."/>
            <person name="Zhang X."/>
            <person name="Yang H."/>
            <person name="Wang J."/>
            <person name="Sun R."/>
            <person name="Zhang B."/>
            <person name="Jiang S."/>
            <person name="Wang J."/>
            <person name="Du Y."/>
            <person name="Li S."/>
        </authorList>
    </citation>
    <scope>NUCLEOTIDE SEQUENCE [LARGE SCALE GENOMIC DNA]</scope>
    <source>
        <strain evidence="2">cv. 9930</strain>
    </source>
</reference>
<dbReference type="AlphaFoldDB" id="A0A0A0LDG0"/>
<sequence length="76" mass="8452">MSSSSPVTGFPPANWFLASPTQEEQVLQLRFIMEVALLQAYFMQIDGTLNKLTTEPSAYVGAGAFRRVIIGVMKLW</sequence>
<reference evidence="1 2" key="3">
    <citation type="journal article" date="2010" name="BMC Genomics">
        <title>Transcriptome sequencing and comparative analysis of cucumber flowers with different sex types.</title>
        <authorList>
            <person name="Guo S."/>
            <person name="Zheng Y."/>
            <person name="Joung J.G."/>
            <person name="Liu S."/>
            <person name="Zhang Z."/>
            <person name="Crasta O.R."/>
            <person name="Sobral B.W."/>
            <person name="Xu Y."/>
            <person name="Huang S."/>
            <person name="Fei Z."/>
        </authorList>
    </citation>
    <scope>NUCLEOTIDE SEQUENCE [LARGE SCALE GENOMIC DNA]</scope>
    <source>
        <strain evidence="2">cv. 9930</strain>
    </source>
</reference>
<protein>
    <submittedName>
        <fullName evidence="1">Uncharacterized protein</fullName>
    </submittedName>
</protein>
<gene>
    <name evidence="1" type="ORF">Csa_3G860310</name>
</gene>
<name>A0A0A0LDG0_CUCSA</name>
<accession>A0A0A0LDG0</accession>
<dbReference type="EMBL" id="CM002924">
    <property type="protein sequence ID" value="KGN59995.1"/>
    <property type="molecule type" value="Genomic_DNA"/>
</dbReference>
<reference evidence="1 2" key="2">
    <citation type="journal article" date="2009" name="PLoS ONE">
        <title>An integrated genetic and cytogenetic map of the cucumber genome.</title>
        <authorList>
            <person name="Ren Y."/>
            <person name="Zhang Z."/>
            <person name="Liu J."/>
            <person name="Staub J.E."/>
            <person name="Han Y."/>
            <person name="Cheng Z."/>
            <person name="Li X."/>
            <person name="Lu J."/>
            <person name="Miao H."/>
            <person name="Kang H."/>
            <person name="Xie B."/>
            <person name="Gu X."/>
            <person name="Wang X."/>
            <person name="Du Y."/>
            <person name="Jin W."/>
            <person name="Huang S."/>
        </authorList>
    </citation>
    <scope>NUCLEOTIDE SEQUENCE [LARGE SCALE GENOMIC DNA]</scope>
    <source>
        <strain evidence="2">cv. 9930</strain>
    </source>
</reference>
<keyword evidence="2" id="KW-1185">Reference proteome</keyword>
<evidence type="ECO:0000313" key="1">
    <source>
        <dbReference type="EMBL" id="KGN59995.1"/>
    </source>
</evidence>
<organism evidence="1 2">
    <name type="scientific">Cucumis sativus</name>
    <name type="common">Cucumber</name>
    <dbReference type="NCBI Taxonomy" id="3659"/>
    <lineage>
        <taxon>Eukaryota</taxon>
        <taxon>Viridiplantae</taxon>
        <taxon>Streptophyta</taxon>
        <taxon>Embryophyta</taxon>
        <taxon>Tracheophyta</taxon>
        <taxon>Spermatophyta</taxon>
        <taxon>Magnoliopsida</taxon>
        <taxon>eudicotyledons</taxon>
        <taxon>Gunneridae</taxon>
        <taxon>Pentapetalae</taxon>
        <taxon>rosids</taxon>
        <taxon>fabids</taxon>
        <taxon>Cucurbitales</taxon>
        <taxon>Cucurbitaceae</taxon>
        <taxon>Benincaseae</taxon>
        <taxon>Cucumis</taxon>
    </lineage>
</organism>